<organism evidence="1 2">
    <name type="scientific">[Candida] jaroonii</name>
    <dbReference type="NCBI Taxonomy" id="467808"/>
    <lineage>
        <taxon>Eukaryota</taxon>
        <taxon>Fungi</taxon>
        <taxon>Dikarya</taxon>
        <taxon>Ascomycota</taxon>
        <taxon>Saccharomycotina</taxon>
        <taxon>Pichiomycetes</taxon>
        <taxon>Debaryomycetaceae</taxon>
        <taxon>Yamadazyma</taxon>
    </lineage>
</organism>
<sequence>MQTIRYYTTKSINDLFKDSMSRIASQAMILTAGVPKLDTSPILHGSTLSSVCSLSVYPNPLLQFNLHLPSYTSSTLHDNGLVAIHVMKPTAKGSNIGRIFAKGVKRNDGKIISKGENKDGEIFHEMTTPFQSIDKKDWEFHEVGNFRLPILNDSERIFICEKNKVFNVENHEIWIVKVVDIISKSTIKTGGLLYFNRRFHHIGHSINE</sequence>
<comment type="caution">
    <text evidence="1">The sequence shown here is derived from an EMBL/GenBank/DDBJ whole genome shotgun (WGS) entry which is preliminary data.</text>
</comment>
<dbReference type="EMBL" id="CALSDN010000001">
    <property type="protein sequence ID" value="CAH6718268.1"/>
    <property type="molecule type" value="Genomic_DNA"/>
</dbReference>
<evidence type="ECO:0000313" key="1">
    <source>
        <dbReference type="EMBL" id="CAH6718268.1"/>
    </source>
</evidence>
<reference evidence="1" key="1">
    <citation type="submission" date="2022-06" db="EMBL/GenBank/DDBJ databases">
        <authorList>
            <person name="Legras J.-L."/>
            <person name="Devillers H."/>
            <person name="Grondin C."/>
        </authorList>
    </citation>
    <scope>NUCLEOTIDE SEQUENCE</scope>
    <source>
        <strain evidence="1">CLIB 1444</strain>
    </source>
</reference>
<gene>
    <name evidence="1" type="ORF">CLIB1444_01S02916</name>
</gene>
<keyword evidence="2" id="KW-1185">Reference proteome</keyword>
<dbReference type="Proteomes" id="UP001152531">
    <property type="component" value="Unassembled WGS sequence"/>
</dbReference>
<proteinExistence type="predicted"/>
<name>A0ACA9Y086_9ASCO</name>
<evidence type="ECO:0000313" key="2">
    <source>
        <dbReference type="Proteomes" id="UP001152531"/>
    </source>
</evidence>
<protein>
    <submittedName>
        <fullName evidence="1">Uncharacterized protein</fullName>
    </submittedName>
</protein>
<accession>A0ACA9Y086</accession>